<dbReference type="EMBL" id="JACHLA010000007">
    <property type="protein sequence ID" value="MBB6363579.1"/>
    <property type="molecule type" value="Genomic_DNA"/>
</dbReference>
<reference evidence="1 2" key="1">
    <citation type="submission" date="2020-08" db="EMBL/GenBank/DDBJ databases">
        <title>Functional genomics of gut bacteria from endangered species of beetles.</title>
        <authorList>
            <person name="Carlos-Shanley C."/>
        </authorList>
    </citation>
    <scope>NUCLEOTIDE SEQUENCE [LARGE SCALE GENOMIC DNA]</scope>
    <source>
        <strain evidence="1 2">S00127</strain>
    </source>
</reference>
<dbReference type="RefSeq" id="WP_184413170.1">
    <property type="nucleotide sequence ID" value="NZ_JACHLA010000007.1"/>
</dbReference>
<organism evidence="1 2">
    <name type="scientific">Acinetobacter lwoffii</name>
    <dbReference type="NCBI Taxonomy" id="28090"/>
    <lineage>
        <taxon>Bacteria</taxon>
        <taxon>Pseudomonadati</taxon>
        <taxon>Pseudomonadota</taxon>
        <taxon>Gammaproteobacteria</taxon>
        <taxon>Moraxellales</taxon>
        <taxon>Moraxellaceae</taxon>
        <taxon>Acinetobacter</taxon>
    </lineage>
</organism>
<dbReference type="AlphaFoldDB" id="A0AAW3VEY3"/>
<comment type="caution">
    <text evidence="1">The sequence shown here is derived from an EMBL/GenBank/DDBJ whole genome shotgun (WGS) entry which is preliminary data.</text>
</comment>
<evidence type="ECO:0000313" key="2">
    <source>
        <dbReference type="Proteomes" id="UP000548425"/>
    </source>
</evidence>
<proteinExistence type="predicted"/>
<accession>A0AAW3VEY3</accession>
<sequence length="183" mass="20824">MILNSPEQIFAALSKGQPVMWCEEGSQDWATMNSQTQLSFSDLYTGFLQFKTEELPIFKLPIESAVYAAQARFFVEFVHNLHGFEVYRVGKGNFSYYAVRVNGNRPSTRNYFANLDIFRIGSTSGVLQSVDKLMLHASIKNGIERARSVKRNAQYNQVVESTGHFATEAYKNFKRKNRSAGVR</sequence>
<name>A0AAW3VEY3_ACILW</name>
<evidence type="ECO:0000313" key="1">
    <source>
        <dbReference type="EMBL" id="MBB6363579.1"/>
    </source>
</evidence>
<dbReference type="Proteomes" id="UP000548425">
    <property type="component" value="Unassembled WGS sequence"/>
</dbReference>
<protein>
    <submittedName>
        <fullName evidence="1">Uncharacterized protein</fullName>
    </submittedName>
</protein>
<gene>
    <name evidence="1" type="ORF">HNP34_001719</name>
</gene>